<organism evidence="3 4">
    <name type="scientific">Fodinibius salsisoli</name>
    <dbReference type="NCBI Taxonomy" id="2820877"/>
    <lineage>
        <taxon>Bacteria</taxon>
        <taxon>Pseudomonadati</taxon>
        <taxon>Balneolota</taxon>
        <taxon>Balneolia</taxon>
        <taxon>Balneolales</taxon>
        <taxon>Balneolaceae</taxon>
        <taxon>Fodinibius</taxon>
    </lineage>
</organism>
<keyword evidence="2" id="KW-0472">Membrane</keyword>
<sequence>MTVDQRNRLISIVLGIIIIGLGYWLYRSIVDPYQAVIDREQMTERVRYNMGTIRDALIQYESQTDSFPPSEGGLDTLVSFIKTDSLMKIQADSLFQPMDSTKQFNVDSLIYSPRPPHSRFEYSLNDTLRPPIYLLKDPDTEDKIGSLENTTELNAASWE</sequence>
<accession>A0ABT3PSB1</accession>
<feature type="transmembrane region" description="Helical" evidence="2">
    <location>
        <begin position="9"/>
        <end position="26"/>
    </location>
</feature>
<evidence type="ECO:0008006" key="5">
    <source>
        <dbReference type="Google" id="ProtNLM"/>
    </source>
</evidence>
<name>A0ABT3PSB1_9BACT</name>
<keyword evidence="2" id="KW-1133">Transmembrane helix</keyword>
<dbReference type="Proteomes" id="UP001207918">
    <property type="component" value="Unassembled WGS sequence"/>
</dbReference>
<keyword evidence="4" id="KW-1185">Reference proteome</keyword>
<proteinExistence type="predicted"/>
<protein>
    <recommendedName>
        <fullName evidence="5">Type II secretion system protein GspG C-terminal domain-containing protein</fullName>
    </recommendedName>
</protein>
<dbReference type="EMBL" id="JAGGJA010000016">
    <property type="protein sequence ID" value="MCW9708736.1"/>
    <property type="molecule type" value="Genomic_DNA"/>
</dbReference>
<evidence type="ECO:0000256" key="1">
    <source>
        <dbReference type="SAM" id="MobiDB-lite"/>
    </source>
</evidence>
<feature type="region of interest" description="Disordered" evidence="1">
    <location>
        <begin position="140"/>
        <end position="159"/>
    </location>
</feature>
<evidence type="ECO:0000313" key="3">
    <source>
        <dbReference type="EMBL" id="MCW9708736.1"/>
    </source>
</evidence>
<evidence type="ECO:0000313" key="4">
    <source>
        <dbReference type="Proteomes" id="UP001207918"/>
    </source>
</evidence>
<keyword evidence="2" id="KW-0812">Transmembrane</keyword>
<gene>
    <name evidence="3" type="ORF">J6I44_17890</name>
</gene>
<reference evidence="3 4" key="1">
    <citation type="submission" date="2021-03" db="EMBL/GenBank/DDBJ databases">
        <title>Aliifodinibius sp. nov., a new bacterium isolated from saline soil.</title>
        <authorList>
            <person name="Galisteo C."/>
            <person name="De La Haba R."/>
            <person name="Sanchez-Porro C."/>
            <person name="Ventosa A."/>
        </authorList>
    </citation>
    <scope>NUCLEOTIDE SEQUENCE [LARGE SCALE GENOMIC DNA]</scope>
    <source>
        <strain evidence="3 4">1BSP15-2V2</strain>
    </source>
</reference>
<dbReference type="RefSeq" id="WP_265767543.1">
    <property type="nucleotide sequence ID" value="NZ_JAGGJA010000016.1"/>
</dbReference>
<evidence type="ECO:0000256" key="2">
    <source>
        <dbReference type="SAM" id="Phobius"/>
    </source>
</evidence>
<feature type="compositionally biased region" description="Polar residues" evidence="1">
    <location>
        <begin position="147"/>
        <end position="159"/>
    </location>
</feature>
<comment type="caution">
    <text evidence="3">The sequence shown here is derived from an EMBL/GenBank/DDBJ whole genome shotgun (WGS) entry which is preliminary data.</text>
</comment>